<dbReference type="PANTHER" id="PTHR43048">
    <property type="entry name" value="METHYLMALONYL-COA EPIMERASE"/>
    <property type="match status" value="1"/>
</dbReference>
<dbReference type="GO" id="GO:0004493">
    <property type="term" value="F:methylmalonyl-CoA epimerase activity"/>
    <property type="evidence" value="ECO:0007669"/>
    <property type="project" value="TreeGrafter"/>
</dbReference>
<dbReference type="Gene3D" id="3.10.180.10">
    <property type="entry name" value="2,3-Dihydroxybiphenyl 1,2-Dioxygenase, domain 1"/>
    <property type="match status" value="1"/>
</dbReference>
<dbReference type="RefSeq" id="WP_096611509.1">
    <property type="nucleotide sequence ID" value="NZ_NWVD01000002.1"/>
</dbReference>
<reference evidence="3 4" key="1">
    <citation type="submission" date="2017-09" db="EMBL/GenBank/DDBJ databases">
        <title>Sphingomonas ginsenosidimutans KACC 14949, whole genome shotgun sequence.</title>
        <authorList>
            <person name="Feng G."/>
            <person name="Zhu H."/>
        </authorList>
    </citation>
    <scope>NUCLEOTIDE SEQUENCE [LARGE SCALE GENOMIC DNA]</scope>
    <source>
        <strain evidence="3 4">KACC 14949</strain>
    </source>
</reference>
<comment type="caution">
    <text evidence="3">The sequence shown here is derived from an EMBL/GenBank/DDBJ whole genome shotgun (WGS) entry which is preliminary data.</text>
</comment>
<dbReference type="GO" id="GO:0046491">
    <property type="term" value="P:L-methylmalonyl-CoA metabolic process"/>
    <property type="evidence" value="ECO:0007669"/>
    <property type="project" value="TreeGrafter"/>
</dbReference>
<dbReference type="AlphaFoldDB" id="A0A2A4I1I5"/>
<sequence length="177" mass="19628">MTHDYVRGIDHVGVTVPDIEAATTFLIEAFGARVVYESFTTDQPPQGSPEIDRDLNLHPGTRLVAARLVQLGRGPEIELFQLQAEVQRPASRPSDFGLQHLAIYVDDMAEALRCFESAGGQMLSGPNPFLFPKEEGCGNLFCYGRTPWGMMVEFLTYPSGMGYERGTSLRRWHSCGS</sequence>
<dbReference type="PANTHER" id="PTHR43048:SF6">
    <property type="entry name" value="BLR8189 PROTEIN"/>
    <property type="match status" value="1"/>
</dbReference>
<dbReference type="InterPro" id="IPR029068">
    <property type="entry name" value="Glyas_Bleomycin-R_OHBP_Dase"/>
</dbReference>
<gene>
    <name evidence="3" type="ORF">COA17_08110</name>
</gene>
<organism evidence="3 4">
    <name type="scientific">Sphingomonas ginsenosidimutans</name>
    <dbReference type="NCBI Taxonomy" id="862134"/>
    <lineage>
        <taxon>Bacteria</taxon>
        <taxon>Pseudomonadati</taxon>
        <taxon>Pseudomonadota</taxon>
        <taxon>Alphaproteobacteria</taxon>
        <taxon>Sphingomonadales</taxon>
        <taxon>Sphingomonadaceae</taxon>
        <taxon>Sphingomonas</taxon>
    </lineage>
</organism>
<dbReference type="Pfam" id="PF13669">
    <property type="entry name" value="Glyoxalase_4"/>
    <property type="match status" value="1"/>
</dbReference>
<evidence type="ECO:0000313" key="4">
    <source>
        <dbReference type="Proteomes" id="UP000218784"/>
    </source>
</evidence>
<dbReference type="GO" id="GO:0046872">
    <property type="term" value="F:metal ion binding"/>
    <property type="evidence" value="ECO:0007669"/>
    <property type="project" value="UniProtKB-KW"/>
</dbReference>
<dbReference type="SUPFAM" id="SSF54593">
    <property type="entry name" value="Glyoxalase/Bleomycin resistance protein/Dihydroxybiphenyl dioxygenase"/>
    <property type="match status" value="1"/>
</dbReference>
<evidence type="ECO:0000256" key="1">
    <source>
        <dbReference type="ARBA" id="ARBA00022723"/>
    </source>
</evidence>
<dbReference type="Proteomes" id="UP000218784">
    <property type="component" value="Unassembled WGS sequence"/>
</dbReference>
<dbReference type="EMBL" id="NWVD01000002">
    <property type="protein sequence ID" value="PCG09795.1"/>
    <property type="molecule type" value="Genomic_DNA"/>
</dbReference>
<protein>
    <submittedName>
        <fullName evidence="3">Glyoxalase</fullName>
    </submittedName>
</protein>
<name>A0A2A4I1I5_9SPHN</name>
<keyword evidence="4" id="KW-1185">Reference proteome</keyword>
<dbReference type="PROSITE" id="PS51819">
    <property type="entry name" value="VOC"/>
    <property type="match status" value="1"/>
</dbReference>
<accession>A0A2A4I1I5</accession>
<evidence type="ECO:0000313" key="3">
    <source>
        <dbReference type="EMBL" id="PCG09795.1"/>
    </source>
</evidence>
<evidence type="ECO:0000259" key="2">
    <source>
        <dbReference type="PROSITE" id="PS51819"/>
    </source>
</evidence>
<proteinExistence type="predicted"/>
<dbReference type="InterPro" id="IPR051785">
    <property type="entry name" value="MMCE/EMCE_epimerase"/>
</dbReference>
<dbReference type="InterPro" id="IPR037523">
    <property type="entry name" value="VOC_core"/>
</dbReference>
<feature type="domain" description="VOC" evidence="2">
    <location>
        <begin position="8"/>
        <end position="157"/>
    </location>
</feature>
<keyword evidence="1" id="KW-0479">Metal-binding</keyword>